<evidence type="ECO:0000259" key="1">
    <source>
        <dbReference type="Pfam" id="PF23622"/>
    </source>
</evidence>
<dbReference type="STRING" id="56857.A0A200R1N3"/>
<protein>
    <submittedName>
        <fullName evidence="2">FBD domain</fullName>
    </submittedName>
</protein>
<dbReference type="OrthoDB" id="1932213at2759"/>
<dbReference type="PANTHER" id="PTHR34145:SF28">
    <property type="entry name" value="F-BOX DOMAIN-CONTAINING PROTEIN"/>
    <property type="match status" value="1"/>
</dbReference>
<dbReference type="InterPro" id="IPR032675">
    <property type="entry name" value="LRR_dom_sf"/>
</dbReference>
<dbReference type="InterPro" id="IPR055357">
    <property type="entry name" value="LRR_At1g61320_AtMIF1"/>
</dbReference>
<comment type="caution">
    <text evidence="2">The sequence shown here is derived from an EMBL/GenBank/DDBJ whole genome shotgun (WGS) entry which is preliminary data.</text>
</comment>
<dbReference type="InParanoid" id="A0A200R1N3"/>
<name>A0A200R1N3_MACCD</name>
<dbReference type="OMA" id="ASHISEW"/>
<feature type="domain" description="At1g61320/AtMIF1 LRR" evidence="1">
    <location>
        <begin position="2"/>
        <end position="340"/>
    </location>
</feature>
<dbReference type="SUPFAM" id="SSF52047">
    <property type="entry name" value="RNI-like"/>
    <property type="match status" value="1"/>
</dbReference>
<reference evidence="2 3" key="1">
    <citation type="journal article" date="2017" name="Mol. Plant">
        <title>The Genome of Medicinal Plant Macleaya cordata Provides New Insights into Benzylisoquinoline Alkaloids Metabolism.</title>
        <authorList>
            <person name="Liu X."/>
            <person name="Liu Y."/>
            <person name="Huang P."/>
            <person name="Ma Y."/>
            <person name="Qing Z."/>
            <person name="Tang Q."/>
            <person name="Cao H."/>
            <person name="Cheng P."/>
            <person name="Zheng Y."/>
            <person name="Yuan Z."/>
            <person name="Zhou Y."/>
            <person name="Liu J."/>
            <person name="Tang Z."/>
            <person name="Zhuo Y."/>
            <person name="Zhang Y."/>
            <person name="Yu L."/>
            <person name="Huang J."/>
            <person name="Yang P."/>
            <person name="Peng Q."/>
            <person name="Zhang J."/>
            <person name="Jiang W."/>
            <person name="Zhang Z."/>
            <person name="Lin K."/>
            <person name="Ro D.K."/>
            <person name="Chen X."/>
            <person name="Xiong X."/>
            <person name="Shang Y."/>
            <person name="Huang S."/>
            <person name="Zeng J."/>
        </authorList>
    </citation>
    <scope>NUCLEOTIDE SEQUENCE [LARGE SCALE GENOMIC DNA]</scope>
    <source>
        <strain evidence="3">cv. BLH2017</strain>
        <tissue evidence="2">Root</tissue>
    </source>
</reference>
<evidence type="ECO:0000313" key="2">
    <source>
        <dbReference type="EMBL" id="OVA16634.1"/>
    </source>
</evidence>
<accession>A0A200R1N3</accession>
<gene>
    <name evidence="2" type="ORF">BVC80_1543g68</name>
</gene>
<dbReference type="Proteomes" id="UP000195402">
    <property type="component" value="Unassembled WGS sequence"/>
</dbReference>
<dbReference type="AlphaFoldDB" id="A0A200R1N3"/>
<dbReference type="PANTHER" id="PTHR34145">
    <property type="entry name" value="OS02G0105600 PROTEIN"/>
    <property type="match status" value="1"/>
</dbReference>
<keyword evidence="3" id="KW-1185">Reference proteome</keyword>
<dbReference type="Pfam" id="PF23622">
    <property type="entry name" value="LRR_At1g61320_AtMIF1"/>
    <property type="match status" value="1"/>
</dbReference>
<dbReference type="Gene3D" id="3.80.10.10">
    <property type="entry name" value="Ribonuclease Inhibitor"/>
    <property type="match status" value="1"/>
</dbReference>
<organism evidence="2 3">
    <name type="scientific">Macleaya cordata</name>
    <name type="common">Five-seeded plume-poppy</name>
    <name type="synonym">Bocconia cordata</name>
    <dbReference type="NCBI Taxonomy" id="56857"/>
    <lineage>
        <taxon>Eukaryota</taxon>
        <taxon>Viridiplantae</taxon>
        <taxon>Streptophyta</taxon>
        <taxon>Embryophyta</taxon>
        <taxon>Tracheophyta</taxon>
        <taxon>Spermatophyta</taxon>
        <taxon>Magnoliopsida</taxon>
        <taxon>Ranunculales</taxon>
        <taxon>Papaveraceae</taxon>
        <taxon>Papaveroideae</taxon>
        <taxon>Macleaya</taxon>
    </lineage>
</organism>
<evidence type="ECO:0000313" key="3">
    <source>
        <dbReference type="Proteomes" id="UP000195402"/>
    </source>
</evidence>
<sequence length="400" mass="46475">MQHRQHGEKIDSLAIHFYLDSQSTPHLNDWITTAISKQVEEIELNLSDINHPDLHRNYELLLESQRYQFRYGLIMMNQGRKSTVKRLHLESCTFKSAIRFDGSSSLINVDLKRVKISDEQLKNVLDTCSCLEWFSLDRCQDLINLDVTAGAMQDLKYLNVNCCLRLESVEIRNLNLAEFEYSGPHVKLILKEVPRLAKFSLSVISGDIKGSITEALTKLPAKLPALETFNLLLNLDMKTLILPEDAPTFTNVKQLILTIVPLKDDDDFAWMTYLLKAFPLLQKLQLNLFSSSSFSTKEVRPIPECGHEHLKEVEINGFRGNQNEIELIQYLSRNMVGLKAEDLVFNWECKRYRGFNNWEVDEHISSFDRRLWNQIKTSLQRRLKMMNIYKPCQPYSIDVM</sequence>
<dbReference type="EMBL" id="MVGT01000481">
    <property type="protein sequence ID" value="OVA16634.1"/>
    <property type="molecule type" value="Genomic_DNA"/>
</dbReference>
<dbReference type="InterPro" id="IPR053772">
    <property type="entry name" value="At1g61320/At1g61330-like"/>
</dbReference>
<proteinExistence type="predicted"/>